<dbReference type="OrthoDB" id="9804753at2"/>
<evidence type="ECO:0000256" key="9">
    <source>
        <dbReference type="ARBA" id="ARBA00022857"/>
    </source>
</evidence>
<dbReference type="InterPro" id="IPR036318">
    <property type="entry name" value="FAD-bd_PCMH-like_sf"/>
</dbReference>
<comment type="pathway">
    <text evidence="4 16">Cell wall biogenesis; peptidoglycan biosynthesis.</text>
</comment>
<feature type="active site" evidence="16">
    <location>
        <position position="300"/>
    </location>
</feature>
<dbReference type="InterPro" id="IPR016169">
    <property type="entry name" value="FAD-bd_PCMH_sub2"/>
</dbReference>
<evidence type="ECO:0000256" key="10">
    <source>
        <dbReference type="ARBA" id="ARBA00022960"/>
    </source>
</evidence>
<evidence type="ECO:0000256" key="11">
    <source>
        <dbReference type="ARBA" id="ARBA00022984"/>
    </source>
</evidence>
<dbReference type="PATRIC" id="fig|861450.3.peg.1226"/>
<evidence type="ECO:0000256" key="3">
    <source>
        <dbReference type="ARBA" id="ARBA00004496"/>
    </source>
</evidence>
<dbReference type="PANTHER" id="PTHR21071:SF4">
    <property type="entry name" value="UDP-N-ACETYLENOLPYRUVOYLGLUCOSAMINE REDUCTASE"/>
    <property type="match status" value="1"/>
</dbReference>
<dbReference type="SUPFAM" id="SSF56194">
    <property type="entry name" value="Uridine diphospho-N-Acetylenolpyruvylglucosamine reductase, MurB, C-terminal domain"/>
    <property type="match status" value="1"/>
</dbReference>
<comment type="catalytic activity">
    <reaction evidence="15 16">
        <text>UDP-N-acetyl-alpha-D-muramate + NADP(+) = UDP-N-acetyl-3-O-(1-carboxyvinyl)-alpha-D-glucosamine + NADPH + H(+)</text>
        <dbReference type="Rhea" id="RHEA:12248"/>
        <dbReference type="ChEBI" id="CHEBI:15378"/>
        <dbReference type="ChEBI" id="CHEBI:57783"/>
        <dbReference type="ChEBI" id="CHEBI:58349"/>
        <dbReference type="ChEBI" id="CHEBI:68483"/>
        <dbReference type="ChEBI" id="CHEBI:70757"/>
        <dbReference type="EC" id="1.3.1.98"/>
    </reaction>
</comment>
<evidence type="ECO:0000256" key="7">
    <source>
        <dbReference type="ARBA" id="ARBA00022630"/>
    </source>
</evidence>
<evidence type="ECO:0000256" key="6">
    <source>
        <dbReference type="ARBA" id="ARBA00022618"/>
    </source>
</evidence>
<dbReference type="NCBIfam" id="NF010480">
    <property type="entry name" value="PRK13905.1"/>
    <property type="match status" value="1"/>
</dbReference>
<dbReference type="InterPro" id="IPR016166">
    <property type="entry name" value="FAD-bd_PCMH"/>
</dbReference>
<accession>G9YI32</accession>
<dbReference type="Gene3D" id="3.30.43.10">
    <property type="entry name" value="Uridine Diphospho-n-acetylenolpyruvylglucosamine Reductase, domain 2"/>
    <property type="match status" value="1"/>
</dbReference>
<dbReference type="PROSITE" id="PS51387">
    <property type="entry name" value="FAD_PCMH"/>
    <property type="match status" value="1"/>
</dbReference>
<evidence type="ECO:0000256" key="2">
    <source>
        <dbReference type="ARBA" id="ARBA00003921"/>
    </source>
</evidence>
<dbReference type="NCBIfam" id="TIGR00179">
    <property type="entry name" value="murB"/>
    <property type="match status" value="1"/>
</dbReference>
<dbReference type="GO" id="GO:0051301">
    <property type="term" value="P:cell division"/>
    <property type="evidence" value="ECO:0007669"/>
    <property type="project" value="UniProtKB-KW"/>
</dbReference>
<dbReference type="STRING" id="861450.HMPREF0080_01317"/>
<evidence type="ECO:0000313" key="19">
    <source>
        <dbReference type="Proteomes" id="UP000005481"/>
    </source>
</evidence>
<dbReference type="GO" id="GO:0009252">
    <property type="term" value="P:peptidoglycan biosynthetic process"/>
    <property type="evidence" value="ECO:0007669"/>
    <property type="project" value="UniProtKB-UniRule"/>
</dbReference>
<evidence type="ECO:0000256" key="13">
    <source>
        <dbReference type="ARBA" id="ARBA00023306"/>
    </source>
</evidence>
<evidence type="ECO:0000256" key="5">
    <source>
        <dbReference type="ARBA" id="ARBA00022490"/>
    </source>
</evidence>
<organism evidence="18 19">
    <name type="scientific">Anaeroglobus geminatus F0357</name>
    <dbReference type="NCBI Taxonomy" id="861450"/>
    <lineage>
        <taxon>Bacteria</taxon>
        <taxon>Bacillati</taxon>
        <taxon>Bacillota</taxon>
        <taxon>Negativicutes</taxon>
        <taxon>Veillonellales</taxon>
        <taxon>Veillonellaceae</taxon>
        <taxon>Anaeroglobus</taxon>
    </lineage>
</organism>
<dbReference type="UniPathway" id="UPA00219"/>
<sequence length="309" mass="33306">MTSKAIAAFEERLAKEVPSDRVFIDEPMREHTTFAVGGPADVLVLPRSVKELSLAIRAARALHIPLTVLGGGSNVLVLDGGIRGVVIQLNDMKRVLSCHDDRIHAASGYMLADVCRFARDNSLTGAEFACGIPGTLGGAVFMNAGAYGGEMSHIVSRVRTVNGHGGVTTYERGTFGFAYRTSVFQELQEYVVEVELQLQHGDRAEIQAMMDDLTERRMSKQPLEMHSAGSTFKRPPGYFAGTLIDQTGLKGLSHGDAEVSTKHAGFVVNKGNATAADILAVIHEVQQCVKEMHGVDLETEVRIIGEAAE</sequence>
<protein>
    <recommendedName>
        <fullName evidence="16">UDP-N-acetylenolpyruvoylglucosamine reductase</fullName>
        <ecNumber evidence="16">1.3.1.98</ecNumber>
    </recommendedName>
    <alternativeName>
        <fullName evidence="16">UDP-N-acetylmuramate dehydrogenase</fullName>
    </alternativeName>
</protein>
<feature type="active site" evidence="16">
    <location>
        <position position="180"/>
    </location>
</feature>
<reference evidence="18 19" key="1">
    <citation type="submission" date="2011-08" db="EMBL/GenBank/DDBJ databases">
        <authorList>
            <person name="Weinstock G."/>
            <person name="Sodergren E."/>
            <person name="Clifton S."/>
            <person name="Fulton L."/>
            <person name="Fulton B."/>
            <person name="Courtney L."/>
            <person name="Fronick C."/>
            <person name="Harrison M."/>
            <person name="Strong C."/>
            <person name="Farmer C."/>
            <person name="Delahaunty K."/>
            <person name="Markovic C."/>
            <person name="Hall O."/>
            <person name="Minx P."/>
            <person name="Tomlinson C."/>
            <person name="Mitreva M."/>
            <person name="Hou S."/>
            <person name="Chen J."/>
            <person name="Wollam A."/>
            <person name="Pepin K.H."/>
            <person name="Johnson M."/>
            <person name="Bhonagiri V."/>
            <person name="Zhang X."/>
            <person name="Suruliraj S."/>
            <person name="Warren W."/>
            <person name="Chinwalla A."/>
            <person name="Mardis E.R."/>
            <person name="Wilson R.K."/>
        </authorList>
    </citation>
    <scope>NUCLEOTIDE SEQUENCE [LARGE SCALE GENOMIC DNA]</scope>
    <source>
        <strain evidence="18 19">F0357</strain>
    </source>
</reference>
<keyword evidence="11 16" id="KW-0573">Peptidoglycan synthesis</keyword>
<comment type="cofactor">
    <cofactor evidence="1 16">
        <name>FAD</name>
        <dbReference type="ChEBI" id="CHEBI:57692"/>
    </cofactor>
</comment>
<dbReference type="Gene3D" id="3.90.78.10">
    <property type="entry name" value="UDP-N-acetylenolpyruvoylglucosamine reductase, C-terminal domain"/>
    <property type="match status" value="1"/>
</dbReference>
<dbReference type="Gene3D" id="3.30.465.10">
    <property type="match status" value="1"/>
</dbReference>
<evidence type="ECO:0000259" key="17">
    <source>
        <dbReference type="PROSITE" id="PS51387"/>
    </source>
</evidence>
<keyword evidence="7 16" id="KW-0285">Flavoprotein</keyword>
<evidence type="ECO:0000256" key="14">
    <source>
        <dbReference type="ARBA" id="ARBA00023316"/>
    </source>
</evidence>
<keyword evidence="12 16" id="KW-0560">Oxidoreductase</keyword>
<feature type="active site" description="Proton donor" evidence="16">
    <location>
        <position position="230"/>
    </location>
</feature>
<dbReference type="Pfam" id="PF01565">
    <property type="entry name" value="FAD_binding_4"/>
    <property type="match status" value="1"/>
</dbReference>
<keyword evidence="19" id="KW-1185">Reference proteome</keyword>
<dbReference type="EMBL" id="AGCJ01000057">
    <property type="protein sequence ID" value="EHM40103.1"/>
    <property type="molecule type" value="Genomic_DNA"/>
</dbReference>
<keyword evidence="9 16" id="KW-0521">NADP</keyword>
<feature type="domain" description="FAD-binding PCMH-type" evidence="17">
    <location>
        <begin position="36"/>
        <end position="201"/>
    </location>
</feature>
<evidence type="ECO:0000256" key="8">
    <source>
        <dbReference type="ARBA" id="ARBA00022827"/>
    </source>
</evidence>
<keyword evidence="6 16" id="KW-0132">Cell division</keyword>
<dbReference type="InterPro" id="IPR003170">
    <property type="entry name" value="MurB"/>
</dbReference>
<dbReference type="PANTHER" id="PTHR21071">
    <property type="entry name" value="UDP-N-ACETYLENOLPYRUVOYLGLUCOSAMINE REDUCTASE"/>
    <property type="match status" value="1"/>
</dbReference>
<dbReference type="InterPro" id="IPR036635">
    <property type="entry name" value="MurB_C_sf"/>
</dbReference>
<evidence type="ECO:0000256" key="1">
    <source>
        <dbReference type="ARBA" id="ARBA00001974"/>
    </source>
</evidence>
<dbReference type="InterPro" id="IPR006094">
    <property type="entry name" value="Oxid_FAD_bind_N"/>
</dbReference>
<dbReference type="HAMAP" id="MF_00037">
    <property type="entry name" value="MurB"/>
    <property type="match status" value="1"/>
</dbReference>
<dbReference type="Proteomes" id="UP000005481">
    <property type="component" value="Unassembled WGS sequence"/>
</dbReference>
<name>G9YI32_9FIRM</name>
<dbReference type="HOGENOM" id="CLU_035304_1_1_9"/>
<dbReference type="eggNOG" id="COG0812">
    <property type="taxonomic scope" value="Bacteria"/>
</dbReference>
<comment type="function">
    <text evidence="2 16">Cell wall formation.</text>
</comment>
<dbReference type="Pfam" id="PF02873">
    <property type="entry name" value="MurB_C"/>
    <property type="match status" value="1"/>
</dbReference>
<dbReference type="SUPFAM" id="SSF56176">
    <property type="entry name" value="FAD-binding/transporter-associated domain-like"/>
    <property type="match status" value="1"/>
</dbReference>
<dbReference type="GO" id="GO:0005829">
    <property type="term" value="C:cytosol"/>
    <property type="evidence" value="ECO:0007669"/>
    <property type="project" value="TreeGrafter"/>
</dbReference>
<keyword evidence="5 16" id="KW-0963">Cytoplasm</keyword>
<evidence type="ECO:0000256" key="4">
    <source>
        <dbReference type="ARBA" id="ARBA00004752"/>
    </source>
</evidence>
<dbReference type="EC" id="1.3.1.98" evidence="16"/>
<keyword evidence="14 16" id="KW-0961">Cell wall biogenesis/degradation</keyword>
<dbReference type="GO" id="GO:0008360">
    <property type="term" value="P:regulation of cell shape"/>
    <property type="evidence" value="ECO:0007669"/>
    <property type="project" value="UniProtKB-KW"/>
</dbReference>
<dbReference type="InterPro" id="IPR011601">
    <property type="entry name" value="MurB_C"/>
</dbReference>
<evidence type="ECO:0000256" key="15">
    <source>
        <dbReference type="ARBA" id="ARBA00048914"/>
    </source>
</evidence>
<dbReference type="AlphaFoldDB" id="G9YI32"/>
<proteinExistence type="inferred from homology"/>
<evidence type="ECO:0000313" key="18">
    <source>
        <dbReference type="EMBL" id="EHM40103.1"/>
    </source>
</evidence>
<keyword evidence="10 16" id="KW-0133">Cell shape</keyword>
<evidence type="ECO:0000256" key="16">
    <source>
        <dbReference type="HAMAP-Rule" id="MF_00037"/>
    </source>
</evidence>
<keyword evidence="13 16" id="KW-0131">Cell cycle</keyword>
<gene>
    <name evidence="16" type="primary">murB</name>
    <name evidence="18" type="ORF">HMPREF0080_01317</name>
</gene>
<keyword evidence="8 16" id="KW-0274">FAD</keyword>
<comment type="subcellular location">
    <subcellularLocation>
        <location evidence="3 16">Cytoplasm</location>
    </subcellularLocation>
</comment>
<dbReference type="GO" id="GO:0071555">
    <property type="term" value="P:cell wall organization"/>
    <property type="evidence" value="ECO:0007669"/>
    <property type="project" value="UniProtKB-KW"/>
</dbReference>
<dbReference type="GO" id="GO:0008762">
    <property type="term" value="F:UDP-N-acetylmuramate dehydrogenase activity"/>
    <property type="evidence" value="ECO:0007669"/>
    <property type="project" value="UniProtKB-UniRule"/>
</dbReference>
<dbReference type="GO" id="GO:0071949">
    <property type="term" value="F:FAD binding"/>
    <property type="evidence" value="ECO:0007669"/>
    <property type="project" value="InterPro"/>
</dbReference>
<comment type="caution">
    <text evidence="18">The sequence shown here is derived from an EMBL/GenBank/DDBJ whole genome shotgun (WGS) entry which is preliminary data.</text>
</comment>
<evidence type="ECO:0000256" key="12">
    <source>
        <dbReference type="ARBA" id="ARBA00023002"/>
    </source>
</evidence>
<comment type="similarity">
    <text evidence="16">Belongs to the MurB family.</text>
</comment>
<dbReference type="InterPro" id="IPR016167">
    <property type="entry name" value="FAD-bd_PCMH_sub1"/>
</dbReference>